<organism evidence="1 2">
    <name type="scientific">Clostridium mobile</name>
    <dbReference type="NCBI Taxonomy" id="2841512"/>
    <lineage>
        <taxon>Bacteria</taxon>
        <taxon>Bacillati</taxon>
        <taxon>Bacillota</taxon>
        <taxon>Clostridia</taxon>
        <taxon>Eubacteriales</taxon>
        <taxon>Clostridiaceae</taxon>
        <taxon>Clostridium</taxon>
    </lineage>
</organism>
<keyword evidence="2" id="KW-1185">Reference proteome</keyword>
<comment type="caution">
    <text evidence="1">The sequence shown here is derived from an EMBL/GenBank/DDBJ whole genome shotgun (WGS) entry which is preliminary data.</text>
</comment>
<evidence type="ECO:0008006" key="3">
    <source>
        <dbReference type="Google" id="ProtNLM"/>
    </source>
</evidence>
<evidence type="ECO:0000313" key="1">
    <source>
        <dbReference type="EMBL" id="MBU5483727.1"/>
    </source>
</evidence>
<gene>
    <name evidence="1" type="ORF">KQI86_05245</name>
</gene>
<evidence type="ECO:0000313" key="2">
    <source>
        <dbReference type="Proteomes" id="UP000726170"/>
    </source>
</evidence>
<dbReference type="EMBL" id="JAHLQF010000001">
    <property type="protein sequence ID" value="MBU5483727.1"/>
    <property type="molecule type" value="Genomic_DNA"/>
</dbReference>
<reference evidence="1 2" key="1">
    <citation type="submission" date="2021-06" db="EMBL/GenBank/DDBJ databases">
        <authorList>
            <person name="Sun Q."/>
            <person name="Li D."/>
        </authorList>
    </citation>
    <scope>NUCLEOTIDE SEQUENCE [LARGE SCALE GENOMIC DNA]</scope>
    <source>
        <strain evidence="1 2">MSJ-11</strain>
    </source>
</reference>
<dbReference type="RefSeq" id="WP_216438082.1">
    <property type="nucleotide sequence ID" value="NZ_JAHLQF010000001.1"/>
</dbReference>
<accession>A0ABS6EG43</accession>
<sequence length="51" mass="5603">MSNFKDFDLDLKEIKTNNQSEGMASFPSSDCSLSDMTACGYCAEPGKDNRC</sequence>
<proteinExistence type="predicted"/>
<name>A0ABS6EG43_9CLOT</name>
<dbReference type="Proteomes" id="UP000726170">
    <property type="component" value="Unassembled WGS sequence"/>
</dbReference>
<protein>
    <recommendedName>
        <fullName evidence="3">Microcyclamide/patellamide family RiPP</fullName>
    </recommendedName>
</protein>